<keyword evidence="2" id="KW-1185">Reference proteome</keyword>
<proteinExistence type="predicted"/>
<dbReference type="EMBL" id="CM047899">
    <property type="protein sequence ID" value="KAJ0101759.1"/>
    <property type="molecule type" value="Genomic_DNA"/>
</dbReference>
<organism evidence="1 2">
    <name type="scientific">Pistacia atlantica</name>
    <dbReference type="NCBI Taxonomy" id="434234"/>
    <lineage>
        <taxon>Eukaryota</taxon>
        <taxon>Viridiplantae</taxon>
        <taxon>Streptophyta</taxon>
        <taxon>Embryophyta</taxon>
        <taxon>Tracheophyta</taxon>
        <taxon>Spermatophyta</taxon>
        <taxon>Magnoliopsida</taxon>
        <taxon>eudicotyledons</taxon>
        <taxon>Gunneridae</taxon>
        <taxon>Pentapetalae</taxon>
        <taxon>rosids</taxon>
        <taxon>malvids</taxon>
        <taxon>Sapindales</taxon>
        <taxon>Anacardiaceae</taxon>
        <taxon>Pistacia</taxon>
    </lineage>
</organism>
<evidence type="ECO:0000313" key="1">
    <source>
        <dbReference type="EMBL" id="KAJ0101759.1"/>
    </source>
</evidence>
<protein>
    <submittedName>
        <fullName evidence="1">Uncharacterized protein</fullName>
    </submittedName>
</protein>
<accession>A0ACC1BS00</accession>
<evidence type="ECO:0000313" key="2">
    <source>
        <dbReference type="Proteomes" id="UP001164250"/>
    </source>
</evidence>
<comment type="caution">
    <text evidence="1">The sequence shown here is derived from an EMBL/GenBank/DDBJ whole genome shotgun (WGS) entry which is preliminary data.</text>
</comment>
<reference evidence="2" key="1">
    <citation type="journal article" date="2023" name="G3 (Bethesda)">
        <title>Genome assembly and association tests identify interacting loci associated with vigor, precocity, and sex in interspecific pistachio rootstocks.</title>
        <authorList>
            <person name="Palmer W."/>
            <person name="Jacygrad E."/>
            <person name="Sagayaradj S."/>
            <person name="Cavanaugh K."/>
            <person name="Han R."/>
            <person name="Bertier L."/>
            <person name="Beede B."/>
            <person name="Kafkas S."/>
            <person name="Golino D."/>
            <person name="Preece J."/>
            <person name="Michelmore R."/>
        </authorList>
    </citation>
    <scope>NUCLEOTIDE SEQUENCE [LARGE SCALE GENOMIC DNA]</scope>
</reference>
<dbReference type="Proteomes" id="UP001164250">
    <property type="component" value="Chromosome 3"/>
</dbReference>
<gene>
    <name evidence="1" type="ORF">Patl1_04224</name>
</gene>
<name>A0ACC1BS00_9ROSI</name>
<sequence length="2638" mass="298282">MDELSSHSGDKVAVMLDDDDESEVEVEETPKLVFKASHEAKLKELLHSLNTIEIKICSHAAKEFIKLLKGDSGGELLRLYVHTSNSFSELMEAWKLRQGKPGMSYIFSLICAILSHPHGLYKPNDKERVGTSRAIDKFARMIIDEKMGDVYKELISKEGKRQNASLLLMASIVRRGSGLASEVAKNFDFKLPLFSKLSEYKQKGGDKKRKHLTRKSFVRFAMSFLEVGKPGLLRWILQQREMFSGVLRGLGNDEVEIVIYVLSTLQNRVLTEESLVPPGLRSVLFGSVTLEQLVSICGRENGGAAAELAYRVLVMVCTDPCNGLMPDLKRRPNPLRGNPKRLLGLMKKLKATEISYHRDLLLAILQGKPSLGSAYMDEFPYNLEDYSSPTWFANVSLAANLVSKVGMGFSFDFLDSQFHDPPTFNDANVQSVLNCICPRPFSRSVINKGLLHSDFLVKHGTLRLLLEALKLLDSFISVLHRSSCSSNQMMQSWTSLIQEVQNAVRILLPDPQVLLTLFSLQSSQNRTCDSHSKRKAESSYLLECSNKDAKKMKTDVMDEDTDIIVGGINSDPQIDPSKDRERMVDTLKTDELDHEKDFMNVISEIWGLDQCSGPVALSDADIIFLSKLLDALKIYIRMMPTVLEGSFDFFANLLSDPLAVTTNLQSSLLSLLVEYIECSPMSGLPIRAPPLMYKHLQSFINLLIFSPISEIKVHAFNLAQAAMFSTGAFDRNIHEISAWFLFLPGYSRNKCYTEEQGVVVLQSLSRVVISFLCDAISTVGNNLFKYWAIIEKHTIHLKSFKGVSPDFSPLIICVLQKCLRILNSESGTFSLPEKSMISLYVSNTLKYLLQTQVDVVSLSALIESNLSEGLLDCRSIDDDSGDCLCEWRPLKNLLLFSQSISHQQTCCMFSIDKRVMPSDNSFSNTLGEVKKIVSCGHSVEIAGIIKAFSSTMLCMSPDELLKNFPSVMAISQNLLGVPFSLLTSIIFLDSSFLTSVSKMWPEIFFPGLEKAITRIYHEVGKVDACGIVSHSLLAEEMQCDIDFEATESAAGAFSFFLKQAPFHVLFPAIMRVDVLNLLEPLKIKDLLLAKVSEWTSDCLIPYLRLVLFWLHQIQLSYKTESIAELQQLSEICVIFVKHVFAQFSGCSTDAGFHLSAEKVQEMAETVFHHPVVLASLTFPLSCTEELTKGNLGHSFETLLILSQEKVHKIDHHVLDVLTTTSDFLLSSFTGQDSILKVEGGLNKPLVKAFNTLVQRLFLELRDKFEFCIATKDVLPLLPKFYALHALIRFISPFELLELVHWMFGRVNMKELSLCKSWDVSILSVGFCIAGGAFEALSNYLQQPIMKRVLYDLLWDTEERTFDVNCVEEIYVEVCKFATNFDSYIADTCLLKAVKAIYSQNYLQHNYLHPLCLVISRIIMRTPIRMISHCVRRTNMTKAKLLFLITKMSSLHLLVFGNLLLGIVNKDSLVTSNLMGTHDYALSDEDFIILLPATLSYLDSNFMRFEKRYHSHFTSVTSYYSRILFNGFRNWKSFVSGFLFQEEYDEFFPSSAEELLNFVDDSLLGKTIHMLRYHFALSRDSLKTKKLMKLFNSIFPCSGAHNELLDCDVNELKFNSVDETLNLINRVVAKISLSRMLLFPEDNQVSSLRMEVDESSKEFSIKPGYDEQKSSRMRFMNILVGTWQWMVKKLPPVSDSSRKKKSRDCLLLYKYLEVFILKSILELTTMMLDGLIEMQSLPFLEQLIRSSLFYRFEDAATLKMLQSIITSLLEGKFSRAPYLQLLLAHSHFAPAIQSVCMPSMAVTGVFLRPMSSILRLLVISHSNPNAINEKKDLEKTEQLVNKLEIVKLLRTLLQSKTQLCGSDFGKYTGINLRELHSLLLSSYGATLRDIDLEMFNIMREIELFDKSDSEVAWLDYLWGSAAVKVRKEQALEQDTSWNIMTDIEAVKERRRSQFRENLPIDPKICAMTVLYFPYDRTGGDELSSSNKPQVDNLKNMYETHPPGLESIQRYDPVFILRFSIHSLSAGFIEPAEFAGLGLLAVAFASMSSPDLGMRKLGYETLGRFKNALEKCQKKKDVMQLRLLLTYIQNGIEEPWQRIPSVIAIFAAEASLLLLDSSHEHYATLSKLLMRSSRVNMKCIPFFHDFFSSSSINFRAERLWILRLVYAGLNFDDDAQIYIRNSILEILLSFYASPLSDNESKELIPLIVRKSVKLHKLACHLVEHCGLISWLSALLSNISGMLLGDEKWFFLAQLVVITEVWNPCPFGFILLRCGGGGGFVVVVNNVLSSRNITEWLQTHALEQLMELSSLLFKLLVAGAKLIRENVSLVKSILQILISTLNISQKRKLYQPHLTLSLESFFQIYQTVNAYNTARSSANAELGLKAILMSTPPVDIFHTDRGKLSSFLMWAISSAVKSSSGQMHQLGKFCRHFASMSEEAPYEESLISKLLRWLIASVILGKLSWKHDDFNSKISKKSHKTLHSLLESVEKGCEGVNKSRLECEEILAAAIFYLQQLLGMHCTVLSSVMSALSLLLYDDLECAGSSFKLLQHPSMASLCSRIRCPAEANPSWRWSFYQPWKDLSSEMTDLEKMDEVHACQSLLVIISNVLGKKSIDSQVLSYEDAEISGVFEWEKSIIKTQ</sequence>